<dbReference type="SUPFAM" id="SSF46689">
    <property type="entry name" value="Homeodomain-like"/>
    <property type="match status" value="1"/>
</dbReference>
<dbReference type="PROSITE" id="PS01124">
    <property type="entry name" value="HTH_ARAC_FAMILY_2"/>
    <property type="match status" value="1"/>
</dbReference>
<feature type="domain" description="HTH araC/xylS-type" evidence="5">
    <location>
        <begin position="245"/>
        <end position="347"/>
    </location>
</feature>
<dbReference type="GO" id="GO:0043565">
    <property type="term" value="F:sequence-specific DNA binding"/>
    <property type="evidence" value="ECO:0007669"/>
    <property type="project" value="InterPro"/>
</dbReference>
<dbReference type="InterPro" id="IPR018060">
    <property type="entry name" value="HTH_AraC"/>
</dbReference>
<feature type="transmembrane region" description="Helical" evidence="4">
    <location>
        <begin position="35"/>
        <end position="52"/>
    </location>
</feature>
<dbReference type="PANTHER" id="PTHR43280">
    <property type="entry name" value="ARAC-FAMILY TRANSCRIPTIONAL REGULATOR"/>
    <property type="match status" value="1"/>
</dbReference>
<feature type="transmembrane region" description="Helical" evidence="4">
    <location>
        <begin position="191"/>
        <end position="209"/>
    </location>
</feature>
<dbReference type="InterPro" id="IPR009057">
    <property type="entry name" value="Homeodomain-like_sf"/>
</dbReference>
<feature type="transmembrane region" description="Helical" evidence="4">
    <location>
        <begin position="167"/>
        <end position="185"/>
    </location>
</feature>
<feature type="transmembrane region" description="Helical" evidence="4">
    <location>
        <begin position="12"/>
        <end position="28"/>
    </location>
</feature>
<keyword evidence="4" id="KW-0472">Membrane</keyword>
<feature type="transmembrane region" description="Helical" evidence="4">
    <location>
        <begin position="67"/>
        <end position="87"/>
    </location>
</feature>
<keyword evidence="1" id="KW-0805">Transcription regulation</keyword>
<dbReference type="GO" id="GO:0003700">
    <property type="term" value="F:DNA-binding transcription factor activity"/>
    <property type="evidence" value="ECO:0007669"/>
    <property type="project" value="InterPro"/>
</dbReference>
<feature type="transmembrane region" description="Helical" evidence="4">
    <location>
        <begin position="99"/>
        <end position="117"/>
    </location>
</feature>
<dbReference type="Pfam" id="PF12833">
    <property type="entry name" value="HTH_18"/>
    <property type="match status" value="1"/>
</dbReference>
<dbReference type="PANTHER" id="PTHR43280:SF29">
    <property type="entry name" value="ARAC-FAMILY TRANSCRIPTIONAL REGULATOR"/>
    <property type="match status" value="1"/>
</dbReference>
<proteinExistence type="predicted"/>
<name>A0A9D9HJ47_9BACT</name>
<keyword evidence="3" id="KW-0804">Transcription</keyword>
<keyword evidence="4" id="KW-0812">Transmembrane</keyword>
<keyword evidence="2" id="KW-0238">DNA-binding</keyword>
<gene>
    <name evidence="6" type="ORF">IAC08_00025</name>
</gene>
<evidence type="ECO:0000313" key="6">
    <source>
        <dbReference type="EMBL" id="MBO8454780.1"/>
    </source>
</evidence>
<feature type="transmembrane region" description="Helical" evidence="4">
    <location>
        <begin position="123"/>
        <end position="146"/>
    </location>
</feature>
<dbReference type="InterPro" id="IPR020449">
    <property type="entry name" value="Tscrpt_reg_AraC-type_HTH"/>
</dbReference>
<sequence length="353" mass="40800">MNEISENLSHYMRGAATMFYLILSIGVFKERKESHLKSILFFSMLFMVFLTLKDMVLLDTGCYFNDYIINIIVLVDYLYVPVMALFFLEAVSPGWVSHLRTAMFLFPFIAGILLYSFTESESVLFIMFLFAFVFGLAITIIILSAVSERDNRIKEYFSEDSEISVVWVRKAILALFFSLFIWTFLQWDSTWAGDSVYFLVSIIVWTYIYSMAIKHKVVDIPGSEDIQENVYDQDEPQDIIPGIEELLLRAMEEQAPYLNPKITLSDLASTVGTNRTYLSEYLNKSLQMTFYEFINNYRVKKAVEIMAESPGLTLAEIAEKSGFNSQSTFNRAFMKNVGMQPARYQKKLFNENS</sequence>
<dbReference type="AlphaFoldDB" id="A0A9D9HJ47"/>
<evidence type="ECO:0000313" key="7">
    <source>
        <dbReference type="Proteomes" id="UP000823617"/>
    </source>
</evidence>
<organism evidence="6 7">
    <name type="scientific">Candidatus Cryptobacteroides intestinigallinarum</name>
    <dbReference type="NCBI Taxonomy" id="2840767"/>
    <lineage>
        <taxon>Bacteria</taxon>
        <taxon>Pseudomonadati</taxon>
        <taxon>Bacteroidota</taxon>
        <taxon>Bacteroidia</taxon>
        <taxon>Bacteroidales</taxon>
        <taxon>Candidatus Cryptobacteroides</taxon>
    </lineage>
</organism>
<accession>A0A9D9HJ47</accession>
<keyword evidence="4" id="KW-1133">Transmembrane helix</keyword>
<evidence type="ECO:0000259" key="5">
    <source>
        <dbReference type="PROSITE" id="PS01124"/>
    </source>
</evidence>
<reference evidence="6" key="1">
    <citation type="submission" date="2020-10" db="EMBL/GenBank/DDBJ databases">
        <authorList>
            <person name="Gilroy R."/>
        </authorList>
    </citation>
    <scope>NUCLEOTIDE SEQUENCE</scope>
    <source>
        <strain evidence="6">B1-3475</strain>
    </source>
</reference>
<protein>
    <submittedName>
        <fullName evidence="6">Helix-turn-helix transcriptional regulator</fullName>
    </submittedName>
</protein>
<dbReference type="SMART" id="SM00342">
    <property type="entry name" value="HTH_ARAC"/>
    <property type="match status" value="1"/>
</dbReference>
<dbReference type="EMBL" id="JADIMK010000001">
    <property type="protein sequence ID" value="MBO8454780.1"/>
    <property type="molecule type" value="Genomic_DNA"/>
</dbReference>
<dbReference type="Proteomes" id="UP000823617">
    <property type="component" value="Unassembled WGS sequence"/>
</dbReference>
<comment type="caution">
    <text evidence="6">The sequence shown here is derived from an EMBL/GenBank/DDBJ whole genome shotgun (WGS) entry which is preliminary data.</text>
</comment>
<evidence type="ECO:0000256" key="2">
    <source>
        <dbReference type="ARBA" id="ARBA00023125"/>
    </source>
</evidence>
<dbReference type="PRINTS" id="PR00032">
    <property type="entry name" value="HTHARAC"/>
</dbReference>
<evidence type="ECO:0000256" key="3">
    <source>
        <dbReference type="ARBA" id="ARBA00023163"/>
    </source>
</evidence>
<evidence type="ECO:0000256" key="1">
    <source>
        <dbReference type="ARBA" id="ARBA00023015"/>
    </source>
</evidence>
<dbReference type="Gene3D" id="1.10.10.60">
    <property type="entry name" value="Homeodomain-like"/>
    <property type="match status" value="2"/>
</dbReference>
<evidence type="ECO:0000256" key="4">
    <source>
        <dbReference type="SAM" id="Phobius"/>
    </source>
</evidence>
<reference evidence="6" key="2">
    <citation type="journal article" date="2021" name="PeerJ">
        <title>Extensive microbial diversity within the chicken gut microbiome revealed by metagenomics and culture.</title>
        <authorList>
            <person name="Gilroy R."/>
            <person name="Ravi A."/>
            <person name="Getino M."/>
            <person name="Pursley I."/>
            <person name="Horton D.L."/>
            <person name="Alikhan N.F."/>
            <person name="Baker D."/>
            <person name="Gharbi K."/>
            <person name="Hall N."/>
            <person name="Watson M."/>
            <person name="Adriaenssens E.M."/>
            <person name="Foster-Nyarko E."/>
            <person name="Jarju S."/>
            <person name="Secka A."/>
            <person name="Antonio M."/>
            <person name="Oren A."/>
            <person name="Chaudhuri R.R."/>
            <person name="La Ragione R."/>
            <person name="Hildebrand F."/>
            <person name="Pallen M.J."/>
        </authorList>
    </citation>
    <scope>NUCLEOTIDE SEQUENCE</scope>
    <source>
        <strain evidence="6">B1-3475</strain>
    </source>
</reference>